<dbReference type="SUPFAM" id="SSF53335">
    <property type="entry name" value="S-adenosyl-L-methionine-dependent methyltransferases"/>
    <property type="match status" value="1"/>
</dbReference>
<name>A0A3G5A5C8_9VIRU</name>
<reference evidence="2" key="1">
    <citation type="submission" date="2018-10" db="EMBL/GenBank/DDBJ databases">
        <title>Hidden diversity of soil giant viruses.</title>
        <authorList>
            <person name="Schulz F."/>
            <person name="Alteio L."/>
            <person name="Goudeau D."/>
            <person name="Ryan E.M."/>
            <person name="Malmstrom R.R."/>
            <person name="Blanchard J."/>
            <person name="Woyke T."/>
        </authorList>
    </citation>
    <scope>NUCLEOTIDE SEQUENCE</scope>
    <source>
        <strain evidence="2">HOV1</strain>
    </source>
</reference>
<dbReference type="PANTHER" id="PTHR36973:SF4">
    <property type="entry name" value="NODULATION PROTEIN"/>
    <property type="match status" value="1"/>
</dbReference>
<dbReference type="Gene3D" id="3.40.50.150">
    <property type="entry name" value="Vaccinia Virus protein VP39"/>
    <property type="match status" value="1"/>
</dbReference>
<dbReference type="InterPro" id="IPR006342">
    <property type="entry name" value="FkbM_mtfrase"/>
</dbReference>
<sequence length="204" mass="23618">MGNYFVPENVNLNVCIDIGGNCGSFSLKYANVFNKIYVYEALPSCYNICKNRLSNFANIYVYNEAVHKEDNLSVTMIAHINYDSGSSAVSSDIIHVQEWTSDTIAKNIKTISLETILSRLNNEDIDYVDYMKIDCETSEYNFLYNKDLSKIKRMAIEVHHQIGIDHWNELIDHILIYFDNVHNYNLSYISGFNKELYFESKSLI</sequence>
<gene>
    <name evidence="2" type="ORF">Homavirus42_6</name>
</gene>
<organism evidence="2">
    <name type="scientific">Homavirus sp</name>
    <dbReference type="NCBI Taxonomy" id="2487769"/>
    <lineage>
        <taxon>Viruses</taxon>
        <taxon>Varidnaviria</taxon>
        <taxon>Bamfordvirae</taxon>
        <taxon>Nucleocytoviricota</taxon>
        <taxon>Megaviricetes</taxon>
        <taxon>Imitervirales</taxon>
        <taxon>Mimiviridae</taxon>
        <taxon>Klosneuvirinae</taxon>
    </lineage>
</organism>
<dbReference type="EMBL" id="MK072373">
    <property type="protein sequence ID" value="AYV82388.1"/>
    <property type="molecule type" value="Genomic_DNA"/>
</dbReference>
<dbReference type="NCBIfam" id="TIGR01444">
    <property type="entry name" value="fkbM_fam"/>
    <property type="match status" value="1"/>
</dbReference>
<protein>
    <recommendedName>
        <fullName evidence="1">Methyltransferase FkbM domain-containing protein</fullName>
    </recommendedName>
</protein>
<dbReference type="InterPro" id="IPR029063">
    <property type="entry name" value="SAM-dependent_MTases_sf"/>
</dbReference>
<dbReference type="GO" id="GO:0008171">
    <property type="term" value="F:O-methyltransferase activity"/>
    <property type="evidence" value="ECO:0007669"/>
    <property type="project" value="TreeGrafter"/>
</dbReference>
<dbReference type="Pfam" id="PF05050">
    <property type="entry name" value="Methyltransf_21"/>
    <property type="match status" value="1"/>
</dbReference>
<accession>A0A3G5A5C8</accession>
<evidence type="ECO:0000259" key="1">
    <source>
        <dbReference type="Pfam" id="PF05050"/>
    </source>
</evidence>
<evidence type="ECO:0000313" key="2">
    <source>
        <dbReference type="EMBL" id="AYV82388.1"/>
    </source>
</evidence>
<dbReference type="InterPro" id="IPR053188">
    <property type="entry name" value="FkbM_Methyltransferase"/>
</dbReference>
<dbReference type="PANTHER" id="PTHR36973">
    <property type="entry name" value="SLL1456 PROTEIN-RELATED"/>
    <property type="match status" value="1"/>
</dbReference>
<proteinExistence type="predicted"/>
<feature type="domain" description="Methyltransferase FkbM" evidence="1">
    <location>
        <begin position="17"/>
        <end position="180"/>
    </location>
</feature>